<proteinExistence type="predicted"/>
<evidence type="ECO:0000313" key="2">
    <source>
        <dbReference type="EMBL" id="SDE55003.1"/>
    </source>
</evidence>
<dbReference type="AlphaFoldDB" id="A0A1G7DU59"/>
<sequence>MSFASILGISIGAGAGTYFTLKNNPMPQGKRVLMCVGTTVVVFIVLRIIL</sequence>
<evidence type="ECO:0000313" key="3">
    <source>
        <dbReference type="Proteomes" id="UP000198781"/>
    </source>
</evidence>
<keyword evidence="3" id="KW-1185">Reference proteome</keyword>
<keyword evidence="1" id="KW-1133">Transmembrane helix</keyword>
<gene>
    <name evidence="2" type="ORF">SAMN05192589_12055</name>
</gene>
<organism evidence="2 3">
    <name type="scientific">Paracidovorax valerianellae</name>
    <dbReference type="NCBI Taxonomy" id="187868"/>
    <lineage>
        <taxon>Bacteria</taxon>
        <taxon>Pseudomonadati</taxon>
        <taxon>Pseudomonadota</taxon>
        <taxon>Betaproteobacteria</taxon>
        <taxon>Burkholderiales</taxon>
        <taxon>Comamonadaceae</taxon>
        <taxon>Paracidovorax</taxon>
    </lineage>
</organism>
<protein>
    <submittedName>
        <fullName evidence="2">Uncharacterized protein</fullName>
    </submittedName>
</protein>
<name>A0A1G7DU59_9BURK</name>
<dbReference type="EMBL" id="FMZC01000020">
    <property type="protein sequence ID" value="SDE55003.1"/>
    <property type="molecule type" value="Genomic_DNA"/>
</dbReference>
<feature type="transmembrane region" description="Helical" evidence="1">
    <location>
        <begin position="31"/>
        <end position="49"/>
    </location>
</feature>
<accession>A0A1G7DU59</accession>
<keyword evidence="1" id="KW-0472">Membrane</keyword>
<dbReference type="Proteomes" id="UP000198781">
    <property type="component" value="Unassembled WGS sequence"/>
</dbReference>
<dbReference type="RefSeq" id="WP_175537831.1">
    <property type="nucleotide sequence ID" value="NZ_FMZC01000020.1"/>
</dbReference>
<evidence type="ECO:0000256" key="1">
    <source>
        <dbReference type="SAM" id="Phobius"/>
    </source>
</evidence>
<reference evidence="2 3" key="1">
    <citation type="submission" date="2016-10" db="EMBL/GenBank/DDBJ databases">
        <authorList>
            <person name="de Groot N.N."/>
        </authorList>
    </citation>
    <scope>NUCLEOTIDE SEQUENCE [LARGE SCALE GENOMIC DNA]</scope>
    <source>
        <strain evidence="2 3">DSM 16619</strain>
    </source>
</reference>
<keyword evidence="1" id="KW-0812">Transmembrane</keyword>